<dbReference type="EMBL" id="JAHQIW010005952">
    <property type="protein sequence ID" value="KAJ1367568.1"/>
    <property type="molecule type" value="Genomic_DNA"/>
</dbReference>
<proteinExistence type="predicted"/>
<dbReference type="Gene3D" id="2.60.40.790">
    <property type="match status" value="1"/>
</dbReference>
<dbReference type="InterPro" id="IPR008978">
    <property type="entry name" value="HSP20-like_chaperone"/>
</dbReference>
<keyword evidence="3" id="KW-1185">Reference proteome</keyword>
<dbReference type="GO" id="GO:0051082">
    <property type="term" value="F:unfolded protein binding"/>
    <property type="evidence" value="ECO:0007669"/>
    <property type="project" value="TreeGrafter"/>
</dbReference>
<comment type="caution">
    <text evidence="2">The sequence shown here is derived from an EMBL/GenBank/DDBJ whole genome shotgun (WGS) entry which is preliminary data.</text>
</comment>
<dbReference type="InterPro" id="IPR039742">
    <property type="entry name" value="Shq1"/>
</dbReference>
<organism evidence="2 3">
    <name type="scientific">Parelaphostrongylus tenuis</name>
    <name type="common">Meningeal worm</name>
    <dbReference type="NCBI Taxonomy" id="148309"/>
    <lineage>
        <taxon>Eukaryota</taxon>
        <taxon>Metazoa</taxon>
        <taxon>Ecdysozoa</taxon>
        <taxon>Nematoda</taxon>
        <taxon>Chromadorea</taxon>
        <taxon>Rhabditida</taxon>
        <taxon>Rhabditina</taxon>
        <taxon>Rhabditomorpha</taxon>
        <taxon>Strongyloidea</taxon>
        <taxon>Metastrongylidae</taxon>
        <taxon>Parelaphostrongylus</taxon>
    </lineage>
</organism>
<dbReference type="GO" id="GO:0005737">
    <property type="term" value="C:cytoplasm"/>
    <property type="evidence" value="ECO:0007669"/>
    <property type="project" value="TreeGrafter"/>
</dbReference>
<evidence type="ECO:0000313" key="3">
    <source>
        <dbReference type="Proteomes" id="UP001196413"/>
    </source>
</evidence>
<evidence type="ECO:0000313" key="2">
    <source>
        <dbReference type="EMBL" id="KAJ1367568.1"/>
    </source>
</evidence>
<dbReference type="AlphaFoldDB" id="A0AAD5WF40"/>
<dbReference type="PANTHER" id="PTHR12967:SF0">
    <property type="entry name" value="PROTEIN SHQ1 HOMOLOG"/>
    <property type="match status" value="1"/>
</dbReference>
<dbReference type="GO" id="GO:0000493">
    <property type="term" value="P:box H/ACA snoRNP assembly"/>
    <property type="evidence" value="ECO:0007669"/>
    <property type="project" value="InterPro"/>
</dbReference>
<dbReference type="SUPFAM" id="SSF49764">
    <property type="entry name" value="HSP20-like chaperones"/>
    <property type="match status" value="1"/>
</dbReference>
<dbReference type="Pfam" id="PF21413">
    <property type="entry name" value="SHQ1-like_CS"/>
    <property type="match status" value="1"/>
</dbReference>
<dbReference type="GO" id="GO:0005654">
    <property type="term" value="C:nucleoplasm"/>
    <property type="evidence" value="ECO:0007669"/>
    <property type="project" value="TreeGrafter"/>
</dbReference>
<name>A0AAD5WF40_PARTN</name>
<reference evidence="2" key="1">
    <citation type="submission" date="2021-06" db="EMBL/GenBank/DDBJ databases">
        <title>Parelaphostrongylus tenuis whole genome reference sequence.</title>
        <authorList>
            <person name="Garwood T.J."/>
            <person name="Larsen P.A."/>
            <person name="Fountain-Jones N.M."/>
            <person name="Garbe J.R."/>
            <person name="Macchietto M.G."/>
            <person name="Kania S.A."/>
            <person name="Gerhold R.W."/>
            <person name="Richards J.E."/>
            <person name="Wolf T.M."/>
        </authorList>
    </citation>
    <scope>NUCLEOTIDE SEQUENCE</scope>
    <source>
        <strain evidence="2">MNPRO001-30</strain>
        <tissue evidence="2">Meninges</tissue>
    </source>
</reference>
<dbReference type="PANTHER" id="PTHR12967">
    <property type="entry name" value="PROTEIN SHQ1 HOMOLOG"/>
    <property type="match status" value="1"/>
</dbReference>
<sequence>MITPSFSIVQDEKWLIFTIRAPYAKIADVEIEYGDDIFMFSAPPYYLRVHLPREVEDDGSGTASYDSSLGEFTVHVPKRHVGEDFPRLDMITELLNPQKLLTAKQLVEEVENDEDTEGEQLEF</sequence>
<accession>A0AAD5WF40</accession>
<protein>
    <recommendedName>
        <fullName evidence="1">CS domain-containing protein</fullName>
    </recommendedName>
</protein>
<dbReference type="InterPro" id="IPR007052">
    <property type="entry name" value="CS_dom"/>
</dbReference>
<dbReference type="PROSITE" id="PS51203">
    <property type="entry name" value="CS"/>
    <property type="match status" value="1"/>
</dbReference>
<gene>
    <name evidence="2" type="ORF">KIN20_028506</name>
</gene>
<feature type="domain" description="CS" evidence="1">
    <location>
        <begin position="1"/>
        <end position="89"/>
    </location>
</feature>
<dbReference type="Proteomes" id="UP001196413">
    <property type="component" value="Unassembled WGS sequence"/>
</dbReference>
<dbReference type="InterPro" id="IPR048696">
    <property type="entry name" value="SHQ1-like_CS"/>
</dbReference>
<evidence type="ECO:0000259" key="1">
    <source>
        <dbReference type="PROSITE" id="PS51203"/>
    </source>
</evidence>